<dbReference type="EMBL" id="NUAP01000028">
    <property type="protein sequence ID" value="PEN87880.1"/>
    <property type="molecule type" value="Genomic_DNA"/>
</dbReference>
<evidence type="ECO:0000256" key="1">
    <source>
        <dbReference type="SAM" id="Phobius"/>
    </source>
</evidence>
<dbReference type="Proteomes" id="UP000220078">
    <property type="component" value="Unassembled WGS sequence"/>
</dbReference>
<accession>A0A855CZ57</accession>
<name>A0A855CZ57_9BACI</name>
<dbReference type="RefSeq" id="WP_000685003.1">
    <property type="nucleotide sequence ID" value="NZ_NURA01000042.1"/>
</dbReference>
<proteinExistence type="predicted"/>
<evidence type="ECO:0000313" key="3">
    <source>
        <dbReference type="EMBL" id="PEN87880.1"/>
    </source>
</evidence>
<reference evidence="3 4" key="1">
    <citation type="submission" date="2017-09" db="EMBL/GenBank/DDBJ databases">
        <title>Large-scale bioinformatics analysis of Bacillus genomes uncovers conserved roles of natural products in bacterial physiology.</title>
        <authorList>
            <consortium name="Agbiome Team Llc"/>
            <person name="Bleich R.M."/>
            <person name="Kirk G.J."/>
            <person name="Santa Maria K.C."/>
            <person name="Allen S.E."/>
            <person name="Farag S."/>
            <person name="Shank E.A."/>
            <person name="Bowers A."/>
        </authorList>
    </citation>
    <scope>NUCLEOTIDE SEQUENCE [LARGE SCALE GENOMIC DNA]</scope>
    <source>
        <strain evidence="2">AFS005430</strain>
        <strain evidence="3 4">AFS027629</strain>
    </source>
</reference>
<keyword evidence="1" id="KW-1133">Transmembrane helix</keyword>
<organism evidence="3 4">
    <name type="scientific">Bacillus toyonensis</name>
    <dbReference type="NCBI Taxonomy" id="155322"/>
    <lineage>
        <taxon>Bacteria</taxon>
        <taxon>Bacillati</taxon>
        <taxon>Bacillota</taxon>
        <taxon>Bacilli</taxon>
        <taxon>Bacillales</taxon>
        <taxon>Bacillaceae</taxon>
        <taxon>Bacillus</taxon>
        <taxon>Bacillus cereus group</taxon>
    </lineage>
</organism>
<keyword evidence="1" id="KW-0812">Transmembrane</keyword>
<feature type="transmembrane region" description="Helical" evidence="1">
    <location>
        <begin position="12"/>
        <end position="29"/>
    </location>
</feature>
<protein>
    <submittedName>
        <fullName evidence="3">Phosphorylase</fullName>
    </submittedName>
</protein>
<sequence length="46" mass="4983">MKIASNIPLNISPIAGTVITVVLIAIFFMKAVSNRKGNIEIDVKIE</sequence>
<dbReference type="Proteomes" id="UP000220969">
    <property type="component" value="Unassembled WGS sequence"/>
</dbReference>
<comment type="caution">
    <text evidence="3">The sequence shown here is derived from an EMBL/GenBank/DDBJ whole genome shotgun (WGS) entry which is preliminary data.</text>
</comment>
<dbReference type="EMBL" id="NUEH01000060">
    <property type="protein sequence ID" value="PEI83169.1"/>
    <property type="molecule type" value="Genomic_DNA"/>
</dbReference>
<gene>
    <name evidence="3" type="ORF">CN551_14840</name>
    <name evidence="2" type="ORF">CN678_25420</name>
</gene>
<keyword evidence="1" id="KW-0472">Membrane</keyword>
<dbReference type="AlphaFoldDB" id="A0A855CZ57"/>
<evidence type="ECO:0000313" key="4">
    <source>
        <dbReference type="Proteomes" id="UP000220078"/>
    </source>
</evidence>
<evidence type="ECO:0000313" key="2">
    <source>
        <dbReference type="EMBL" id="PEI83169.1"/>
    </source>
</evidence>